<gene>
    <name evidence="2" type="ORF">Raf01_92250</name>
</gene>
<organism evidence="2 3">
    <name type="scientific">Rugosimonospora africana</name>
    <dbReference type="NCBI Taxonomy" id="556532"/>
    <lineage>
        <taxon>Bacteria</taxon>
        <taxon>Bacillati</taxon>
        <taxon>Actinomycetota</taxon>
        <taxon>Actinomycetes</taxon>
        <taxon>Micromonosporales</taxon>
        <taxon>Micromonosporaceae</taxon>
        <taxon>Rugosimonospora</taxon>
    </lineage>
</organism>
<sequence length="75" mass="7990">MRVQRRLSNRSRQCASGSGRTGTGGTATRKRGIHYAEPYEGPVAINDTCDDITTHKRQFIGWAGTNPIPSGGSGA</sequence>
<dbReference type="Proteomes" id="UP000642748">
    <property type="component" value="Unassembled WGS sequence"/>
</dbReference>
<dbReference type="AlphaFoldDB" id="A0A8J3R3I4"/>
<keyword evidence="3" id="KW-1185">Reference proteome</keyword>
<comment type="caution">
    <text evidence="2">The sequence shown here is derived from an EMBL/GenBank/DDBJ whole genome shotgun (WGS) entry which is preliminary data.</text>
</comment>
<reference evidence="2" key="1">
    <citation type="submission" date="2021-01" db="EMBL/GenBank/DDBJ databases">
        <title>Whole genome shotgun sequence of Rugosimonospora africana NBRC 104875.</title>
        <authorList>
            <person name="Komaki H."/>
            <person name="Tamura T."/>
        </authorList>
    </citation>
    <scope>NUCLEOTIDE SEQUENCE</scope>
    <source>
        <strain evidence="2">NBRC 104875</strain>
    </source>
</reference>
<evidence type="ECO:0000256" key="1">
    <source>
        <dbReference type="SAM" id="MobiDB-lite"/>
    </source>
</evidence>
<evidence type="ECO:0000313" key="3">
    <source>
        <dbReference type="Proteomes" id="UP000642748"/>
    </source>
</evidence>
<name>A0A8J3R3I4_9ACTN</name>
<feature type="region of interest" description="Disordered" evidence="1">
    <location>
        <begin position="1"/>
        <end position="30"/>
    </location>
</feature>
<dbReference type="EMBL" id="BONZ01000115">
    <property type="protein sequence ID" value="GIH21053.1"/>
    <property type="molecule type" value="Genomic_DNA"/>
</dbReference>
<protein>
    <submittedName>
        <fullName evidence="2">Uncharacterized protein</fullName>
    </submittedName>
</protein>
<proteinExistence type="predicted"/>
<evidence type="ECO:0000313" key="2">
    <source>
        <dbReference type="EMBL" id="GIH21053.1"/>
    </source>
</evidence>
<accession>A0A8J3R3I4</accession>